<feature type="region of interest" description="Disordered" evidence="1">
    <location>
        <begin position="77"/>
        <end position="100"/>
    </location>
</feature>
<name>A0A4P9W3C1_9FUNG</name>
<keyword evidence="4" id="KW-1185">Reference proteome</keyword>
<gene>
    <name evidence="3" type="ORF">BDK51DRAFT_38242</name>
</gene>
<protein>
    <submittedName>
        <fullName evidence="3">Uncharacterized protein</fullName>
    </submittedName>
</protein>
<feature type="non-terminal residue" evidence="3">
    <location>
        <position position="1"/>
    </location>
</feature>
<sequence length="212" mass="22311">VKFIILIVGAVLSLVFGCCVVASNNRKRNPAALTTTTAPGTKTEDLVPLGDVEAPGGNYAPEEPVPPPVYVPAAAQEESPLPGTAIPDASPLRAPSPPPASYPMHTAYPPPAASPFDDLSIPSLPFFAMVENERVQGVQRSTKRFGARHNDGSGAHGVTEYSIDVKIAWGGDHRRRLESSQTIPADSIGAEGVAGDRVGKRGGRLWKRAVCK</sequence>
<proteinExistence type="predicted"/>
<dbReference type="EMBL" id="KZ999917">
    <property type="protein sequence ID" value="RKO84616.1"/>
    <property type="molecule type" value="Genomic_DNA"/>
</dbReference>
<feature type="signal peptide" evidence="2">
    <location>
        <begin position="1"/>
        <end position="17"/>
    </location>
</feature>
<accession>A0A4P9W3C1</accession>
<keyword evidence="2" id="KW-0732">Signal</keyword>
<evidence type="ECO:0000256" key="2">
    <source>
        <dbReference type="SAM" id="SignalP"/>
    </source>
</evidence>
<dbReference type="AlphaFoldDB" id="A0A4P9W3C1"/>
<reference evidence="4" key="1">
    <citation type="journal article" date="2018" name="Nat. Microbiol.">
        <title>Leveraging single-cell genomics to expand the fungal tree of life.</title>
        <authorList>
            <person name="Ahrendt S.R."/>
            <person name="Quandt C.A."/>
            <person name="Ciobanu D."/>
            <person name="Clum A."/>
            <person name="Salamov A."/>
            <person name="Andreopoulos B."/>
            <person name="Cheng J.F."/>
            <person name="Woyke T."/>
            <person name="Pelin A."/>
            <person name="Henrissat B."/>
            <person name="Reynolds N.K."/>
            <person name="Benny G.L."/>
            <person name="Smith M.E."/>
            <person name="James T.Y."/>
            <person name="Grigoriev I.V."/>
        </authorList>
    </citation>
    <scope>NUCLEOTIDE SEQUENCE [LARGE SCALE GENOMIC DNA]</scope>
</reference>
<evidence type="ECO:0000313" key="4">
    <source>
        <dbReference type="Proteomes" id="UP000269721"/>
    </source>
</evidence>
<feature type="chain" id="PRO_5021015816" evidence="2">
    <location>
        <begin position="18"/>
        <end position="212"/>
    </location>
</feature>
<dbReference type="Proteomes" id="UP000269721">
    <property type="component" value="Unassembled WGS sequence"/>
</dbReference>
<evidence type="ECO:0000313" key="3">
    <source>
        <dbReference type="EMBL" id="RKO84616.1"/>
    </source>
</evidence>
<organism evidence="3 4">
    <name type="scientific">Blyttiomyces helicus</name>
    <dbReference type="NCBI Taxonomy" id="388810"/>
    <lineage>
        <taxon>Eukaryota</taxon>
        <taxon>Fungi</taxon>
        <taxon>Fungi incertae sedis</taxon>
        <taxon>Chytridiomycota</taxon>
        <taxon>Chytridiomycota incertae sedis</taxon>
        <taxon>Chytridiomycetes</taxon>
        <taxon>Chytridiomycetes incertae sedis</taxon>
        <taxon>Blyttiomyces</taxon>
    </lineage>
</organism>
<evidence type="ECO:0000256" key="1">
    <source>
        <dbReference type="SAM" id="MobiDB-lite"/>
    </source>
</evidence>